<gene>
    <name evidence="1" type="ORF">H9901_04495</name>
</gene>
<dbReference type="AlphaFoldDB" id="A0A948TJS2"/>
<evidence type="ECO:0000313" key="1">
    <source>
        <dbReference type="EMBL" id="MBU3851938.1"/>
    </source>
</evidence>
<reference evidence="1" key="1">
    <citation type="journal article" date="2021" name="PeerJ">
        <title>Extensive microbial diversity within the chicken gut microbiome revealed by metagenomics and culture.</title>
        <authorList>
            <person name="Gilroy R."/>
            <person name="Ravi A."/>
            <person name="Getino M."/>
            <person name="Pursley I."/>
            <person name="Horton D.L."/>
            <person name="Alikhan N.F."/>
            <person name="Baker D."/>
            <person name="Gharbi K."/>
            <person name="Hall N."/>
            <person name="Watson M."/>
            <person name="Adriaenssens E.M."/>
            <person name="Foster-Nyarko E."/>
            <person name="Jarju S."/>
            <person name="Secka A."/>
            <person name="Antonio M."/>
            <person name="Oren A."/>
            <person name="Chaudhuri R.R."/>
            <person name="La Ragione R."/>
            <person name="Hildebrand F."/>
            <person name="Pallen M.J."/>
        </authorList>
    </citation>
    <scope>NUCLEOTIDE SEQUENCE</scope>
    <source>
        <strain evidence="1">F6-6636</strain>
    </source>
</reference>
<proteinExistence type="predicted"/>
<evidence type="ECO:0000313" key="2">
    <source>
        <dbReference type="Proteomes" id="UP000777303"/>
    </source>
</evidence>
<protein>
    <submittedName>
        <fullName evidence="1">Uncharacterized protein</fullName>
    </submittedName>
</protein>
<organism evidence="1 2">
    <name type="scientific">Candidatus Paralactobacillus gallistercoris</name>
    <dbReference type="NCBI Taxonomy" id="2838724"/>
    <lineage>
        <taxon>Bacteria</taxon>
        <taxon>Bacillati</taxon>
        <taxon>Bacillota</taxon>
        <taxon>Bacilli</taxon>
        <taxon>Lactobacillales</taxon>
        <taxon>Lactobacillaceae</taxon>
        <taxon>Lactobacillus</taxon>
    </lineage>
</organism>
<dbReference type="EMBL" id="JAHLFS010000053">
    <property type="protein sequence ID" value="MBU3851938.1"/>
    <property type="molecule type" value="Genomic_DNA"/>
</dbReference>
<sequence>MRETKINYDFSQIPNDIKMFILMPMLDEAEVAKQTLINFLKNTINLP</sequence>
<dbReference type="Proteomes" id="UP000777303">
    <property type="component" value="Unassembled WGS sequence"/>
</dbReference>
<reference evidence="1" key="2">
    <citation type="submission" date="2021-04" db="EMBL/GenBank/DDBJ databases">
        <authorList>
            <person name="Gilroy R."/>
        </authorList>
    </citation>
    <scope>NUCLEOTIDE SEQUENCE</scope>
    <source>
        <strain evidence="1">F6-6636</strain>
    </source>
</reference>
<comment type="caution">
    <text evidence="1">The sequence shown here is derived from an EMBL/GenBank/DDBJ whole genome shotgun (WGS) entry which is preliminary data.</text>
</comment>
<name>A0A948TJS2_9LACO</name>
<accession>A0A948TJS2</accession>